<dbReference type="EMBL" id="JAPQKH010000007">
    <property type="protein sequence ID" value="KAJ5087941.1"/>
    <property type="molecule type" value="Genomic_DNA"/>
</dbReference>
<evidence type="ECO:0000256" key="2">
    <source>
        <dbReference type="SAM" id="Phobius"/>
    </source>
</evidence>
<organism evidence="4 5">
    <name type="scientific">Penicillium angulare</name>
    <dbReference type="NCBI Taxonomy" id="116970"/>
    <lineage>
        <taxon>Eukaryota</taxon>
        <taxon>Fungi</taxon>
        <taxon>Dikarya</taxon>
        <taxon>Ascomycota</taxon>
        <taxon>Pezizomycotina</taxon>
        <taxon>Eurotiomycetes</taxon>
        <taxon>Eurotiomycetidae</taxon>
        <taxon>Eurotiales</taxon>
        <taxon>Aspergillaceae</taxon>
        <taxon>Penicillium</taxon>
    </lineage>
</organism>
<protein>
    <submittedName>
        <fullName evidence="4">Uncharacterized protein</fullName>
    </submittedName>
</protein>
<feature type="region of interest" description="Disordered" evidence="1">
    <location>
        <begin position="332"/>
        <end position="417"/>
    </location>
</feature>
<feature type="transmembrane region" description="Helical" evidence="2">
    <location>
        <begin position="294"/>
        <end position="316"/>
    </location>
</feature>
<name>A0A9W9EU82_9EURO</name>
<evidence type="ECO:0000313" key="5">
    <source>
        <dbReference type="Proteomes" id="UP001149165"/>
    </source>
</evidence>
<evidence type="ECO:0000256" key="1">
    <source>
        <dbReference type="SAM" id="MobiDB-lite"/>
    </source>
</evidence>
<dbReference type="PANTHER" id="PTHR35043">
    <property type="entry name" value="TRANSCRIPTION FACTOR DOMAIN-CONTAINING PROTEIN"/>
    <property type="match status" value="1"/>
</dbReference>
<feature type="chain" id="PRO_5040799309" evidence="3">
    <location>
        <begin position="18"/>
        <end position="451"/>
    </location>
</feature>
<sequence>MITFLFLFLGFSSTALCQTNSTSLEGWQLDDNSRTSWDILWTCLSTILACTWTALHLSVPEVNSSANEQLKFKLMVWMISILAPEAVVVYATEELWQAKSIVTKCNIAFRELRSDSSPENPASKTDNGTPGAWQTVHGYCVRMKGLLLQTKDGWTFPIHPGNIVPLIKARAIQDTDLTARDINDRAKADSLAKAFSVLQSIWVACNVVARGGYDLPISALEISTLAYVVVAAATYIVWWHKPKDMTTPIIISLHYDRDSDDMPAEVTNILNDSQGKWIHRSDMNKDDSIILKKLLFGLIFAICLPVYGIISIFTSASKSKLRGERISVFDSPDYVEMPQGQDNHKLGDEENPQEEDTQSHRDEEDPEAENIPILGDEESAQGEDTHTIEDEESPPKPTTPTKLEEKKGSSGNIPKKYARKLPAYDNIKTSHILLLSTLIFCGIHVAAYENS</sequence>
<feature type="transmembrane region" description="Helical" evidence="2">
    <location>
        <begin position="219"/>
        <end position="238"/>
    </location>
</feature>
<gene>
    <name evidence="4" type="ORF">N7456_011557</name>
</gene>
<keyword evidence="2" id="KW-1133">Transmembrane helix</keyword>
<dbReference type="PANTHER" id="PTHR35043:SF7">
    <property type="entry name" value="TRANSCRIPTION FACTOR DOMAIN-CONTAINING PROTEIN"/>
    <property type="match status" value="1"/>
</dbReference>
<reference evidence="4" key="2">
    <citation type="journal article" date="2023" name="IMA Fungus">
        <title>Comparative genomic study of the Penicillium genus elucidates a diverse pangenome and 15 lateral gene transfer events.</title>
        <authorList>
            <person name="Petersen C."/>
            <person name="Sorensen T."/>
            <person name="Nielsen M.R."/>
            <person name="Sondergaard T.E."/>
            <person name="Sorensen J.L."/>
            <person name="Fitzpatrick D.A."/>
            <person name="Frisvad J.C."/>
            <person name="Nielsen K.L."/>
        </authorList>
    </citation>
    <scope>NUCLEOTIDE SEQUENCE</scope>
    <source>
        <strain evidence="4">IBT 30069</strain>
    </source>
</reference>
<dbReference type="AlphaFoldDB" id="A0A9W9EU82"/>
<keyword evidence="5" id="KW-1185">Reference proteome</keyword>
<evidence type="ECO:0000256" key="3">
    <source>
        <dbReference type="SAM" id="SignalP"/>
    </source>
</evidence>
<accession>A0A9W9EU82</accession>
<keyword evidence="2" id="KW-0472">Membrane</keyword>
<evidence type="ECO:0000313" key="4">
    <source>
        <dbReference type="EMBL" id="KAJ5087941.1"/>
    </source>
</evidence>
<feature type="signal peptide" evidence="3">
    <location>
        <begin position="1"/>
        <end position="17"/>
    </location>
</feature>
<dbReference type="OrthoDB" id="3061561at2759"/>
<comment type="caution">
    <text evidence="4">The sequence shown here is derived from an EMBL/GenBank/DDBJ whole genome shotgun (WGS) entry which is preliminary data.</text>
</comment>
<reference evidence="4" key="1">
    <citation type="submission" date="2022-11" db="EMBL/GenBank/DDBJ databases">
        <authorList>
            <person name="Petersen C."/>
        </authorList>
    </citation>
    <scope>NUCLEOTIDE SEQUENCE</scope>
    <source>
        <strain evidence="4">IBT 30069</strain>
    </source>
</reference>
<keyword evidence="3" id="KW-0732">Signal</keyword>
<dbReference type="Proteomes" id="UP001149165">
    <property type="component" value="Unassembled WGS sequence"/>
</dbReference>
<keyword evidence="2" id="KW-0812">Transmembrane</keyword>
<proteinExistence type="predicted"/>